<dbReference type="OrthoDB" id="7932606at2"/>
<name>A0A6N7LBU8_SINTE</name>
<proteinExistence type="predicted"/>
<evidence type="ECO:0000313" key="1">
    <source>
        <dbReference type="EMBL" id="MQX15321.1"/>
    </source>
</evidence>
<comment type="caution">
    <text evidence="1">The sequence shown here is derived from an EMBL/GenBank/DDBJ whole genome shotgun (WGS) entry which is preliminary data.</text>
</comment>
<dbReference type="Proteomes" id="UP000439983">
    <property type="component" value="Unassembled WGS sequence"/>
</dbReference>
<evidence type="ECO:0000313" key="2">
    <source>
        <dbReference type="Proteomes" id="UP000439983"/>
    </source>
</evidence>
<reference evidence="1 2" key="1">
    <citation type="journal article" date="2013" name="Genome Biol.">
        <title>Comparative genomics of the core and accessory genomes of 48 Sinorhizobium strains comprising five genospecies.</title>
        <authorList>
            <person name="Sugawara M."/>
            <person name="Epstein B."/>
            <person name="Badgley B.D."/>
            <person name="Unno T."/>
            <person name="Xu L."/>
            <person name="Reese J."/>
            <person name="Gyaneshwar P."/>
            <person name="Denny R."/>
            <person name="Mudge J."/>
            <person name="Bharti A.K."/>
            <person name="Farmer A.D."/>
            <person name="May G.D."/>
            <person name="Woodward J.E."/>
            <person name="Medigue C."/>
            <person name="Vallenet D."/>
            <person name="Lajus A."/>
            <person name="Rouy Z."/>
            <person name="Martinez-Vaz B."/>
            <person name="Tiffin P."/>
            <person name="Young N.D."/>
            <person name="Sadowsky M.J."/>
        </authorList>
    </citation>
    <scope>NUCLEOTIDE SEQUENCE [LARGE SCALE GENOMIC DNA]</scope>
    <source>
        <strain evidence="1 2">USDA4894</strain>
    </source>
</reference>
<keyword evidence="2" id="KW-1185">Reference proteome</keyword>
<dbReference type="AlphaFoldDB" id="A0A6N7LBU8"/>
<protein>
    <recommendedName>
        <fullName evidence="3">J domain-containing protein</fullName>
    </recommendedName>
</protein>
<dbReference type="EMBL" id="WITC01000037">
    <property type="protein sequence ID" value="MQX15321.1"/>
    <property type="molecule type" value="Genomic_DNA"/>
</dbReference>
<evidence type="ECO:0008006" key="3">
    <source>
        <dbReference type="Google" id="ProtNLM"/>
    </source>
</evidence>
<dbReference type="RefSeq" id="WP_153439066.1">
    <property type="nucleotide sequence ID" value="NZ_JACIGA010000013.1"/>
</dbReference>
<gene>
    <name evidence="1" type="ORF">GHK62_11230</name>
</gene>
<accession>A0A6N7LBU8</accession>
<sequence length="151" mass="16544">MFGMSVFQSVLERLKAEQQDAACDEDAGEQAFRHGMAGFSQGFIVDTSPAITALDAVQRAYHELATAESMQQPVMPDHLKRTSLAEVAAELALDEQETAISLAAKRRRFAAANHPDRLPADFRANATVRMKLANMLIDEASRRLPRDNGSA</sequence>
<organism evidence="1 2">
    <name type="scientific">Sinorhizobium terangae</name>
    <dbReference type="NCBI Taxonomy" id="110322"/>
    <lineage>
        <taxon>Bacteria</taxon>
        <taxon>Pseudomonadati</taxon>
        <taxon>Pseudomonadota</taxon>
        <taxon>Alphaproteobacteria</taxon>
        <taxon>Hyphomicrobiales</taxon>
        <taxon>Rhizobiaceae</taxon>
        <taxon>Sinorhizobium/Ensifer group</taxon>
        <taxon>Sinorhizobium</taxon>
    </lineage>
</organism>